<dbReference type="InterPro" id="IPR000095">
    <property type="entry name" value="CRIB_dom"/>
</dbReference>
<dbReference type="AlphaFoldDB" id="A0A8K0XNJ7"/>
<dbReference type="Gene3D" id="3.90.810.10">
    <property type="entry name" value="CRIB domain"/>
    <property type="match status" value="1"/>
</dbReference>
<accession>A0A8K0XNJ7</accession>
<dbReference type="InterPro" id="IPR011993">
    <property type="entry name" value="PH-like_dom_sf"/>
</dbReference>
<dbReference type="Gene3D" id="2.30.29.30">
    <property type="entry name" value="Pleckstrin-homology domain (PH domain)/Phosphotyrosine-binding domain (PTB)"/>
    <property type="match status" value="1"/>
</dbReference>
<sequence>MPSRTSSSSSSSSVSTNLKESITSLLPTDAKIIATASARVYHAPFGSGPEGWTFSGLRGILVFGRDRTIVHPDSKLGIGPGTSLQQNYWFRLLDVDNAKGLVWMHQIPDHLDYRLDKPFFHVFAGKTRQFGFRFEEDVEANKFHRKVIARIPSATASARKTKLAEVASPKRLLSSMISRPAPGTFVHVSHVGVDENGVIEVSEDVEPGWSMMMQELHGYGVGEAVVRKDRGYIDGFWAGVKATSPSEQKFKTGAGQRSPDKARKSIKRKPVVNLMST</sequence>
<evidence type="ECO:0000256" key="1">
    <source>
        <dbReference type="SAM" id="MobiDB-lite"/>
    </source>
</evidence>
<evidence type="ECO:0000259" key="2">
    <source>
        <dbReference type="PROSITE" id="PS50108"/>
    </source>
</evidence>
<proteinExistence type="predicted"/>
<feature type="domain" description="CRIB" evidence="2">
    <location>
        <begin position="177"/>
        <end position="192"/>
    </location>
</feature>
<evidence type="ECO:0000259" key="3">
    <source>
        <dbReference type="PROSITE" id="PS50229"/>
    </source>
</evidence>
<dbReference type="Proteomes" id="UP000813824">
    <property type="component" value="Unassembled WGS sequence"/>
</dbReference>
<evidence type="ECO:0000313" key="4">
    <source>
        <dbReference type="EMBL" id="KAH8097117.1"/>
    </source>
</evidence>
<dbReference type="EMBL" id="JAEVFJ010000021">
    <property type="protein sequence ID" value="KAH8097117.1"/>
    <property type="molecule type" value="Genomic_DNA"/>
</dbReference>
<comment type="caution">
    <text evidence="4">The sequence shown here is derived from an EMBL/GenBank/DDBJ whole genome shotgun (WGS) entry which is preliminary data.</text>
</comment>
<feature type="domain" description="WH1" evidence="3">
    <location>
        <begin position="25"/>
        <end position="154"/>
    </location>
</feature>
<dbReference type="InterPro" id="IPR033927">
    <property type="entry name" value="WASPfam_EVH1"/>
</dbReference>
<dbReference type="InterPro" id="IPR036936">
    <property type="entry name" value="CRIB_dom_sf"/>
</dbReference>
<dbReference type="Pfam" id="PF00568">
    <property type="entry name" value="WH1"/>
    <property type="match status" value="1"/>
</dbReference>
<keyword evidence="5" id="KW-1185">Reference proteome</keyword>
<evidence type="ECO:0000313" key="5">
    <source>
        <dbReference type="Proteomes" id="UP000813824"/>
    </source>
</evidence>
<dbReference type="CDD" id="cd01205">
    <property type="entry name" value="EVH1_WASP-like"/>
    <property type="match status" value="1"/>
</dbReference>
<dbReference type="PROSITE" id="PS50108">
    <property type="entry name" value="CRIB"/>
    <property type="match status" value="1"/>
</dbReference>
<feature type="region of interest" description="Disordered" evidence="1">
    <location>
        <begin position="247"/>
        <end position="277"/>
    </location>
</feature>
<dbReference type="OrthoDB" id="8963340at2759"/>
<dbReference type="SMART" id="SM00461">
    <property type="entry name" value="WH1"/>
    <property type="match status" value="1"/>
</dbReference>
<reference evidence="4" key="1">
    <citation type="journal article" date="2021" name="New Phytol.">
        <title>Evolutionary innovations through gain and loss of genes in the ectomycorrhizal Boletales.</title>
        <authorList>
            <person name="Wu G."/>
            <person name="Miyauchi S."/>
            <person name="Morin E."/>
            <person name="Kuo A."/>
            <person name="Drula E."/>
            <person name="Varga T."/>
            <person name="Kohler A."/>
            <person name="Feng B."/>
            <person name="Cao Y."/>
            <person name="Lipzen A."/>
            <person name="Daum C."/>
            <person name="Hundley H."/>
            <person name="Pangilinan J."/>
            <person name="Johnson J."/>
            <person name="Barry K."/>
            <person name="LaButti K."/>
            <person name="Ng V."/>
            <person name="Ahrendt S."/>
            <person name="Min B."/>
            <person name="Choi I.G."/>
            <person name="Park H."/>
            <person name="Plett J.M."/>
            <person name="Magnuson J."/>
            <person name="Spatafora J.W."/>
            <person name="Nagy L.G."/>
            <person name="Henrissat B."/>
            <person name="Grigoriev I.V."/>
            <person name="Yang Z.L."/>
            <person name="Xu J."/>
            <person name="Martin F.M."/>
        </authorList>
    </citation>
    <scope>NUCLEOTIDE SEQUENCE</scope>
    <source>
        <strain evidence="4">KKN 215</strain>
    </source>
</reference>
<dbReference type="PROSITE" id="PS50229">
    <property type="entry name" value="WH1"/>
    <property type="match status" value="1"/>
</dbReference>
<name>A0A8K0XNJ7_9AGAR</name>
<dbReference type="SUPFAM" id="SSF50729">
    <property type="entry name" value="PH domain-like"/>
    <property type="match status" value="1"/>
</dbReference>
<organism evidence="4 5">
    <name type="scientific">Cristinia sonorae</name>
    <dbReference type="NCBI Taxonomy" id="1940300"/>
    <lineage>
        <taxon>Eukaryota</taxon>
        <taxon>Fungi</taxon>
        <taxon>Dikarya</taxon>
        <taxon>Basidiomycota</taxon>
        <taxon>Agaricomycotina</taxon>
        <taxon>Agaricomycetes</taxon>
        <taxon>Agaricomycetidae</taxon>
        <taxon>Agaricales</taxon>
        <taxon>Pleurotineae</taxon>
        <taxon>Stephanosporaceae</taxon>
        <taxon>Cristinia</taxon>
    </lineage>
</organism>
<gene>
    <name evidence="4" type="ORF">BXZ70DRAFT_312664</name>
</gene>
<protein>
    <submittedName>
        <fullName evidence="4">Uncharacterized protein</fullName>
    </submittedName>
</protein>
<dbReference type="InterPro" id="IPR000697">
    <property type="entry name" value="WH1/EVH1_dom"/>
</dbReference>